<feature type="compositionally biased region" description="Acidic residues" evidence="1">
    <location>
        <begin position="148"/>
        <end position="165"/>
    </location>
</feature>
<evidence type="ECO:0000313" key="3">
    <source>
        <dbReference type="Proteomes" id="UP000754750"/>
    </source>
</evidence>
<name>A0A928KYL4_9FIRM</name>
<protein>
    <submittedName>
        <fullName evidence="2">Uncharacterized protein</fullName>
    </submittedName>
</protein>
<evidence type="ECO:0000313" key="2">
    <source>
        <dbReference type="EMBL" id="MBE6833817.1"/>
    </source>
</evidence>
<organism evidence="2 3">
    <name type="scientific">Faecalispora sporosphaeroides</name>
    <dbReference type="NCBI Taxonomy" id="1549"/>
    <lineage>
        <taxon>Bacteria</taxon>
        <taxon>Bacillati</taxon>
        <taxon>Bacillota</taxon>
        <taxon>Clostridia</taxon>
        <taxon>Eubacteriales</taxon>
        <taxon>Oscillospiraceae</taxon>
        <taxon>Faecalispora</taxon>
    </lineage>
</organism>
<accession>A0A928KYL4</accession>
<proteinExistence type="predicted"/>
<dbReference type="EMBL" id="SVNY01000004">
    <property type="protein sequence ID" value="MBE6833817.1"/>
    <property type="molecule type" value="Genomic_DNA"/>
</dbReference>
<dbReference type="InterPro" id="IPR046286">
    <property type="entry name" value="DUF6323"/>
</dbReference>
<dbReference type="Proteomes" id="UP000754750">
    <property type="component" value="Unassembled WGS sequence"/>
</dbReference>
<dbReference type="RefSeq" id="WP_326840532.1">
    <property type="nucleotide sequence ID" value="NZ_SVNY01000004.1"/>
</dbReference>
<comment type="caution">
    <text evidence="2">The sequence shown here is derived from an EMBL/GenBank/DDBJ whole genome shotgun (WGS) entry which is preliminary data.</text>
</comment>
<dbReference type="Pfam" id="PF19848">
    <property type="entry name" value="DUF6323"/>
    <property type="match status" value="1"/>
</dbReference>
<feature type="region of interest" description="Disordered" evidence="1">
    <location>
        <begin position="145"/>
        <end position="165"/>
    </location>
</feature>
<evidence type="ECO:0000256" key="1">
    <source>
        <dbReference type="SAM" id="MobiDB-lite"/>
    </source>
</evidence>
<reference evidence="2" key="1">
    <citation type="submission" date="2019-04" db="EMBL/GenBank/DDBJ databases">
        <title>Evolution of Biomass-Degrading Anaerobic Consortia Revealed by Metagenomics.</title>
        <authorList>
            <person name="Peng X."/>
        </authorList>
    </citation>
    <scope>NUCLEOTIDE SEQUENCE</scope>
    <source>
        <strain evidence="2">SIG551</strain>
    </source>
</reference>
<sequence length="165" mass="18947">MGFELGFLNQGLIRRQAIGEILKCNDRTARFGLELTERQAAQLVETRAFALKTAGRIEFGGGVIQKLIYAFCDSPYLMRQNYESTLHELVELFYFYKNETENRFSDDELIDFMKKAYDGPCAGSLELLAGRELYRLAENLRWGRPADFDSEAPDDEEEEDDNGFS</sequence>
<gene>
    <name evidence="2" type="ORF">E7512_09595</name>
</gene>
<dbReference type="AlphaFoldDB" id="A0A928KYL4"/>